<evidence type="ECO:0000313" key="1">
    <source>
        <dbReference type="EMBL" id="KAK3246983.1"/>
    </source>
</evidence>
<evidence type="ECO:0000313" key="2">
    <source>
        <dbReference type="Proteomes" id="UP001190700"/>
    </source>
</evidence>
<dbReference type="EMBL" id="LGRX02029328">
    <property type="protein sequence ID" value="KAK3246983.1"/>
    <property type="molecule type" value="Genomic_DNA"/>
</dbReference>
<organism evidence="1 2">
    <name type="scientific">Cymbomonas tetramitiformis</name>
    <dbReference type="NCBI Taxonomy" id="36881"/>
    <lineage>
        <taxon>Eukaryota</taxon>
        <taxon>Viridiplantae</taxon>
        <taxon>Chlorophyta</taxon>
        <taxon>Pyramimonadophyceae</taxon>
        <taxon>Pyramimonadales</taxon>
        <taxon>Pyramimonadaceae</taxon>
        <taxon>Cymbomonas</taxon>
    </lineage>
</organism>
<sequence>MLLCGIVKAAGDVALTSSIGMLQEEIIESFVELTRDDKFRRLTISQPKAVVARHEAWESRLGAILGRL</sequence>
<reference evidence="1 2" key="1">
    <citation type="journal article" date="2015" name="Genome Biol. Evol.">
        <title>Comparative Genomics of a Bacterivorous Green Alga Reveals Evolutionary Causalities and Consequences of Phago-Mixotrophic Mode of Nutrition.</title>
        <authorList>
            <person name="Burns J.A."/>
            <person name="Paasch A."/>
            <person name="Narechania A."/>
            <person name="Kim E."/>
        </authorList>
    </citation>
    <scope>NUCLEOTIDE SEQUENCE [LARGE SCALE GENOMIC DNA]</scope>
    <source>
        <strain evidence="1 2">PLY_AMNH</strain>
    </source>
</reference>
<gene>
    <name evidence="1" type="ORF">CYMTET_43508</name>
</gene>
<comment type="caution">
    <text evidence="1">The sequence shown here is derived from an EMBL/GenBank/DDBJ whole genome shotgun (WGS) entry which is preliminary data.</text>
</comment>
<accession>A0AAE0F080</accession>
<proteinExistence type="predicted"/>
<dbReference type="AlphaFoldDB" id="A0AAE0F080"/>
<dbReference type="Proteomes" id="UP001190700">
    <property type="component" value="Unassembled WGS sequence"/>
</dbReference>
<name>A0AAE0F080_9CHLO</name>
<keyword evidence="2" id="KW-1185">Reference proteome</keyword>
<protein>
    <submittedName>
        <fullName evidence="1">Uncharacterized protein</fullName>
    </submittedName>
</protein>